<gene>
    <name evidence="2" type="primary">yfcF</name>
    <name evidence="2" type="ORF">H8K32_05865</name>
</gene>
<keyword evidence="2" id="KW-0808">Transferase</keyword>
<evidence type="ECO:0000259" key="1">
    <source>
        <dbReference type="PROSITE" id="PS50404"/>
    </source>
</evidence>
<dbReference type="SFLD" id="SFLDG00358">
    <property type="entry name" value="Main_(cytGST)"/>
    <property type="match status" value="1"/>
</dbReference>
<dbReference type="InterPro" id="IPR040079">
    <property type="entry name" value="Glutathione_S-Trfase"/>
</dbReference>
<dbReference type="GO" id="GO:0004364">
    <property type="term" value="F:glutathione transferase activity"/>
    <property type="evidence" value="ECO:0007669"/>
    <property type="project" value="UniProtKB-EC"/>
</dbReference>
<dbReference type="InterPro" id="IPR036249">
    <property type="entry name" value="Thioredoxin-like_sf"/>
</dbReference>
<dbReference type="Gene3D" id="1.20.1050.10">
    <property type="match status" value="1"/>
</dbReference>
<reference evidence="2" key="1">
    <citation type="submission" date="2020-08" db="EMBL/GenBank/DDBJ databases">
        <title>Novel species isolated from subtropical streams in China.</title>
        <authorList>
            <person name="Lu H."/>
        </authorList>
    </citation>
    <scope>NUCLEOTIDE SEQUENCE</scope>
    <source>
        <strain evidence="2">KACC 12607</strain>
    </source>
</reference>
<dbReference type="RefSeq" id="WP_186911555.1">
    <property type="nucleotide sequence ID" value="NZ_JACOFV010000004.1"/>
</dbReference>
<dbReference type="SFLD" id="SFLDS00019">
    <property type="entry name" value="Glutathione_Transferase_(cytos"/>
    <property type="match status" value="1"/>
</dbReference>
<dbReference type="PROSITE" id="PS50404">
    <property type="entry name" value="GST_NTER"/>
    <property type="match status" value="1"/>
</dbReference>
<dbReference type="EMBL" id="JACOFV010000004">
    <property type="protein sequence ID" value="MBC3861622.1"/>
    <property type="molecule type" value="Genomic_DNA"/>
</dbReference>
<accession>A0A923HBV5</accession>
<dbReference type="InterPro" id="IPR004045">
    <property type="entry name" value="Glutathione_S-Trfase_N"/>
</dbReference>
<sequence>MASHSEDALRLYVDSQFCSPYAMSAFVALQEKKLPFELITLDLAAKKNHEKDFTEKSLTQRVPTLLHGDFSLSESSAITEYVDEVFEGPALYPKDAKQRARARQVQAWLRSDLMAIRVERNTQVIFYGKKFAPLSEAALAAAQNLFFVVETLLPVGQENLFGEWSIADTDMALMLHRLVQHHEAVPARLVEYAHHQWQRASVQQWLQQGRPVL</sequence>
<dbReference type="CDD" id="cd03195">
    <property type="entry name" value="GST_C_4"/>
    <property type="match status" value="1"/>
</dbReference>
<protein>
    <submittedName>
        <fullName evidence="2">Glutathione transferase</fullName>
        <ecNumber evidence="2">2.5.1.18</ecNumber>
    </submittedName>
</protein>
<evidence type="ECO:0000313" key="2">
    <source>
        <dbReference type="EMBL" id="MBC3861622.1"/>
    </source>
</evidence>
<dbReference type="Proteomes" id="UP000634011">
    <property type="component" value="Unassembled WGS sequence"/>
</dbReference>
<dbReference type="GO" id="GO:0006559">
    <property type="term" value="P:L-phenylalanine catabolic process"/>
    <property type="evidence" value="ECO:0007669"/>
    <property type="project" value="TreeGrafter"/>
</dbReference>
<dbReference type="GO" id="GO:0016034">
    <property type="term" value="F:maleylacetoacetate isomerase activity"/>
    <property type="evidence" value="ECO:0007669"/>
    <property type="project" value="TreeGrafter"/>
</dbReference>
<dbReference type="GO" id="GO:0006749">
    <property type="term" value="P:glutathione metabolic process"/>
    <property type="evidence" value="ECO:0007669"/>
    <property type="project" value="TreeGrafter"/>
</dbReference>
<dbReference type="InterPro" id="IPR034338">
    <property type="entry name" value="GST_4_C"/>
</dbReference>
<dbReference type="InterPro" id="IPR036282">
    <property type="entry name" value="Glutathione-S-Trfase_C_sf"/>
</dbReference>
<comment type="caution">
    <text evidence="2">The sequence shown here is derived from an EMBL/GenBank/DDBJ whole genome shotgun (WGS) entry which is preliminary data.</text>
</comment>
<keyword evidence="3" id="KW-1185">Reference proteome</keyword>
<dbReference type="CDD" id="cd00570">
    <property type="entry name" value="GST_N_family"/>
    <property type="match status" value="1"/>
</dbReference>
<feature type="domain" description="GST N-terminal" evidence="1">
    <location>
        <begin position="9"/>
        <end position="90"/>
    </location>
</feature>
<organism evidence="2 3">
    <name type="scientific">Undibacterium jejuense</name>
    <dbReference type="NCBI Taxonomy" id="1344949"/>
    <lineage>
        <taxon>Bacteria</taxon>
        <taxon>Pseudomonadati</taxon>
        <taxon>Pseudomonadota</taxon>
        <taxon>Betaproteobacteria</taxon>
        <taxon>Burkholderiales</taxon>
        <taxon>Oxalobacteraceae</taxon>
        <taxon>Undibacterium</taxon>
    </lineage>
</organism>
<dbReference type="EC" id="2.5.1.18" evidence="2"/>
<dbReference type="Pfam" id="PF02798">
    <property type="entry name" value="GST_N"/>
    <property type="match status" value="1"/>
</dbReference>
<dbReference type="PANTHER" id="PTHR42673:SF21">
    <property type="entry name" value="GLUTATHIONE S-TRANSFERASE YFCF"/>
    <property type="match status" value="1"/>
</dbReference>
<proteinExistence type="predicted"/>
<evidence type="ECO:0000313" key="3">
    <source>
        <dbReference type="Proteomes" id="UP000634011"/>
    </source>
</evidence>
<name>A0A923HBV5_9BURK</name>
<dbReference type="AlphaFoldDB" id="A0A923HBV5"/>
<dbReference type="SUPFAM" id="SSF47616">
    <property type="entry name" value="GST C-terminal domain-like"/>
    <property type="match status" value="1"/>
</dbReference>
<dbReference type="SUPFAM" id="SSF52833">
    <property type="entry name" value="Thioredoxin-like"/>
    <property type="match status" value="1"/>
</dbReference>
<dbReference type="Gene3D" id="3.40.30.10">
    <property type="entry name" value="Glutaredoxin"/>
    <property type="match status" value="1"/>
</dbReference>
<dbReference type="NCBIfam" id="NF011693">
    <property type="entry name" value="PRK15113.1"/>
    <property type="match status" value="1"/>
</dbReference>
<dbReference type="PANTHER" id="PTHR42673">
    <property type="entry name" value="MALEYLACETOACETATE ISOMERASE"/>
    <property type="match status" value="1"/>
</dbReference>
<dbReference type="Pfam" id="PF14834">
    <property type="entry name" value="GST_C_4"/>
    <property type="match status" value="1"/>
</dbReference>